<reference evidence="2" key="1">
    <citation type="journal article" date="2019" name="Int. J. Syst. Evol. Microbiol.">
        <title>The Global Catalogue of Microorganisms (GCM) 10K type strain sequencing project: providing services to taxonomists for standard genome sequencing and annotation.</title>
        <authorList>
            <consortium name="The Broad Institute Genomics Platform"/>
            <consortium name="The Broad Institute Genome Sequencing Center for Infectious Disease"/>
            <person name="Wu L."/>
            <person name="Ma J."/>
        </authorList>
    </citation>
    <scope>NUCLEOTIDE SEQUENCE [LARGE SCALE GENOMIC DNA]</scope>
    <source>
        <strain evidence="2">CGMCC 4.5798</strain>
    </source>
</reference>
<dbReference type="InterPro" id="IPR015003">
    <property type="entry name" value="DUF1853"/>
</dbReference>
<dbReference type="RefSeq" id="WP_379767424.1">
    <property type="nucleotide sequence ID" value="NZ_JBHSMZ010000001.1"/>
</dbReference>
<evidence type="ECO:0000313" key="1">
    <source>
        <dbReference type="EMBL" id="MFC5547693.1"/>
    </source>
</evidence>
<gene>
    <name evidence="1" type="ORF">ACFPO9_04100</name>
</gene>
<proteinExistence type="predicted"/>
<dbReference type="Pfam" id="PF08907">
    <property type="entry name" value="DUF1853"/>
    <property type="match status" value="1"/>
</dbReference>
<keyword evidence="2" id="KW-1185">Reference proteome</keyword>
<evidence type="ECO:0000313" key="2">
    <source>
        <dbReference type="Proteomes" id="UP001596086"/>
    </source>
</evidence>
<dbReference type="EMBL" id="JBHSMZ010000001">
    <property type="protein sequence ID" value="MFC5547693.1"/>
    <property type="molecule type" value="Genomic_DNA"/>
</dbReference>
<accession>A0ABW0RT86</accession>
<sequence>MRDAADNYQAYFERRWGHLRRARVRALAWLLDAPDLLDIHDPHWEGRIVTLGPMRPETESWLAALDQDPSALDAALGAKMHTRLGLYAEKLMAFYFSEQGRLVAHGLQVRAARDDTIGEFDFLLDAGPDAVEHIEFATKFYLLQGEVHGDIAASFDDFVGPNLADSLGRKMRKVFERQLQLGSHPAAQAVLPRPVTAARALVKGWLFYPAGTYFAMDGITAGHCRGFWCSLSELAQMDEDRFLILPRLQWLPPFRASSATWMLDRAQLLAELDDHFAASSTPVLIAVVREATGGIVETERGFIVPDDWRERAGAYRGQSPIFAYRGQSPIFGNSFTNSGSDHFLGKALCSRKD</sequence>
<protein>
    <submittedName>
        <fullName evidence="1">DUF1853 family protein</fullName>
    </submittedName>
</protein>
<name>A0ABW0RT86_9BURK</name>
<comment type="caution">
    <text evidence="1">The sequence shown here is derived from an EMBL/GenBank/DDBJ whole genome shotgun (WGS) entry which is preliminary data.</text>
</comment>
<dbReference type="Proteomes" id="UP001596086">
    <property type="component" value="Unassembled WGS sequence"/>
</dbReference>
<organism evidence="1 2">
    <name type="scientific">Massilia aerilata</name>
    <dbReference type="NCBI Taxonomy" id="453817"/>
    <lineage>
        <taxon>Bacteria</taxon>
        <taxon>Pseudomonadati</taxon>
        <taxon>Pseudomonadota</taxon>
        <taxon>Betaproteobacteria</taxon>
        <taxon>Burkholderiales</taxon>
        <taxon>Oxalobacteraceae</taxon>
        <taxon>Telluria group</taxon>
        <taxon>Massilia</taxon>
    </lineage>
</organism>